<sequence length="90" mass="10417">MSKWAGISTNNPKVTIFDLHIQKNMREKPNFNLGTIHIIQLDKSTNLSLKTKKRRQMPAPFRINIKVGYLLRNIEESTIFTGKGIIFLTF</sequence>
<evidence type="ECO:0000313" key="1">
    <source>
        <dbReference type="EMBL" id="SFQ24654.1"/>
    </source>
</evidence>
<name>A0A1I5WY98_9GAMM</name>
<reference evidence="1 2" key="1">
    <citation type="submission" date="2016-10" db="EMBL/GenBank/DDBJ databases">
        <authorList>
            <person name="de Groot N.N."/>
        </authorList>
    </citation>
    <scope>NUCLEOTIDE SEQUENCE [LARGE SCALE GENOMIC DNA]</scope>
    <source>
        <strain evidence="1 2">DSM 15893</strain>
    </source>
</reference>
<gene>
    <name evidence="1" type="ORF">SAMN03084138_04475</name>
</gene>
<evidence type="ECO:0000313" key="2">
    <source>
        <dbReference type="Proteomes" id="UP000182692"/>
    </source>
</evidence>
<protein>
    <submittedName>
        <fullName evidence="1">Uncharacterized protein</fullName>
    </submittedName>
</protein>
<dbReference type="AlphaFoldDB" id="A0A1I5WY98"/>
<organism evidence="1 2">
    <name type="scientific">Enterovibrio norvegicus DSM 15893</name>
    <dbReference type="NCBI Taxonomy" id="1121869"/>
    <lineage>
        <taxon>Bacteria</taxon>
        <taxon>Pseudomonadati</taxon>
        <taxon>Pseudomonadota</taxon>
        <taxon>Gammaproteobacteria</taxon>
        <taxon>Vibrionales</taxon>
        <taxon>Vibrionaceae</taxon>
        <taxon>Enterovibrio</taxon>
    </lineage>
</organism>
<proteinExistence type="predicted"/>
<dbReference type="Proteomes" id="UP000182692">
    <property type="component" value="Unassembled WGS sequence"/>
</dbReference>
<dbReference type="EMBL" id="FOWR01000054">
    <property type="protein sequence ID" value="SFQ24654.1"/>
    <property type="molecule type" value="Genomic_DNA"/>
</dbReference>
<accession>A0A1I5WY98</accession>